<sequence length="573" mass="64680">MRMRNFHGAAVALLCGSALLVLALLSIVGSRVLDVEHFHYHKEGTPFVVDNLRSSPIRPPDKGVTFHDELPELKDVPRQADLTLKNVWTPEYAEFYYGCSDPSDVYISQSSFHQNGYVMIAASGGLNQQRTGITDSVVVARILNATLVVPVLDHKSYWHDPSNFSDIFDVEKFKSALTPDVTVIKELPLKIEKSVPVYPMRIPRKATPIYYENRVLPKLLSRQVIKLTKFDYRLSNRLEHDLQKLRCRVNYHALHFTSSIGQMGRILVERMRGLGGRYIALHLRYESDMLAFSGCYYGGGDKERKELGAIRRRWKTLHNKNPDKERRNGKCPLTPTEVGLMLRALGFGEDVHLYVASGDVYGGEATLAPLKALFPNYYTKESLATKDELAPFQGYSSRMAAIDYIVCDESDAFVANNNGNMARILAGHRRYNGHKRTIRPNPKKLSPLILTRETLGWEQFAAKVRHHQKGFMGDPNEVRPGRGEFHENPAACICEKPNSPVHKPWYEKTTTKKQSKPEVKVEVDLEDDRDADGDDVGIDTEDDIVTTDIVGEDALISDFEDSEVGDEIPAFTD</sequence>
<dbReference type="CDD" id="cd11299">
    <property type="entry name" value="O-FucT_plant"/>
    <property type="match status" value="1"/>
</dbReference>
<comment type="caution">
    <text evidence="8">The sequence shown here is derived from an EMBL/GenBank/DDBJ whole genome shotgun (WGS) entry which is preliminary data.</text>
</comment>
<evidence type="ECO:0000313" key="8">
    <source>
        <dbReference type="EMBL" id="KAL2612686.1"/>
    </source>
</evidence>
<proteinExistence type="inferred from homology"/>
<dbReference type="GO" id="GO:0016757">
    <property type="term" value="F:glycosyltransferase activity"/>
    <property type="evidence" value="ECO:0007669"/>
    <property type="project" value="UniProtKB-KW"/>
</dbReference>
<evidence type="ECO:0000256" key="6">
    <source>
        <dbReference type="ARBA" id="ARBA00030350"/>
    </source>
</evidence>
<evidence type="ECO:0000256" key="7">
    <source>
        <dbReference type="SAM" id="MobiDB-lite"/>
    </source>
</evidence>
<evidence type="ECO:0000256" key="4">
    <source>
        <dbReference type="ARBA" id="ARBA00023253"/>
    </source>
</evidence>
<evidence type="ECO:0000256" key="2">
    <source>
        <dbReference type="ARBA" id="ARBA00022676"/>
    </source>
</evidence>
<dbReference type="AlphaFoldDB" id="A0ABD1XXR2"/>
<dbReference type="PANTHER" id="PTHR31818">
    <property type="entry name" value="O-FUCOSYLTRANSFERASE 16"/>
    <property type="match status" value="1"/>
</dbReference>
<accession>A0ABD1XXR2</accession>
<feature type="compositionally biased region" description="Acidic residues" evidence="7">
    <location>
        <begin position="524"/>
        <end position="540"/>
    </location>
</feature>
<keyword evidence="3" id="KW-0808">Transferase</keyword>
<organism evidence="8 9">
    <name type="scientific">Riccia fluitans</name>
    <dbReference type="NCBI Taxonomy" id="41844"/>
    <lineage>
        <taxon>Eukaryota</taxon>
        <taxon>Viridiplantae</taxon>
        <taxon>Streptophyta</taxon>
        <taxon>Embryophyta</taxon>
        <taxon>Marchantiophyta</taxon>
        <taxon>Marchantiopsida</taxon>
        <taxon>Marchantiidae</taxon>
        <taxon>Marchantiales</taxon>
        <taxon>Ricciaceae</taxon>
        <taxon>Riccia</taxon>
    </lineage>
</organism>
<protein>
    <recommendedName>
        <fullName evidence="6">O-fucosyltransferase family protein</fullName>
    </recommendedName>
</protein>
<dbReference type="Proteomes" id="UP001605036">
    <property type="component" value="Unassembled WGS sequence"/>
</dbReference>
<keyword evidence="9" id="KW-1185">Reference proteome</keyword>
<keyword evidence="5" id="KW-0119">Carbohydrate metabolism</keyword>
<evidence type="ECO:0000256" key="5">
    <source>
        <dbReference type="ARBA" id="ARBA00023277"/>
    </source>
</evidence>
<dbReference type="InterPro" id="IPR019378">
    <property type="entry name" value="GDP-Fuc_O-FucTrfase"/>
</dbReference>
<dbReference type="InterPro" id="IPR024709">
    <property type="entry name" value="FucosylTrfase_pln"/>
</dbReference>
<gene>
    <name evidence="8" type="ORF">R1flu_024378</name>
</gene>
<feature type="region of interest" description="Disordered" evidence="7">
    <location>
        <begin position="509"/>
        <end position="540"/>
    </location>
</feature>
<feature type="compositionally biased region" description="Basic and acidic residues" evidence="7">
    <location>
        <begin position="509"/>
        <end position="523"/>
    </location>
</feature>
<dbReference type="Pfam" id="PF10250">
    <property type="entry name" value="O-FucT"/>
    <property type="match status" value="1"/>
</dbReference>
<dbReference type="EMBL" id="JBHFFA010000007">
    <property type="protein sequence ID" value="KAL2612686.1"/>
    <property type="molecule type" value="Genomic_DNA"/>
</dbReference>
<evidence type="ECO:0000313" key="9">
    <source>
        <dbReference type="Proteomes" id="UP001605036"/>
    </source>
</evidence>
<dbReference type="PANTHER" id="PTHR31818:SF1">
    <property type="entry name" value="O-FUCOSYLTRANSFERASE 16"/>
    <property type="match status" value="1"/>
</dbReference>
<evidence type="ECO:0000256" key="3">
    <source>
        <dbReference type="ARBA" id="ARBA00022679"/>
    </source>
</evidence>
<dbReference type="PIRSF" id="PIRSF009360">
    <property type="entry name" value="UCP009360"/>
    <property type="match status" value="1"/>
</dbReference>
<name>A0ABD1XXR2_9MARC</name>
<keyword evidence="4" id="KW-0294">Fucose metabolism</keyword>
<keyword evidence="2" id="KW-0328">Glycosyltransferase</keyword>
<reference evidence="8 9" key="1">
    <citation type="submission" date="2024-09" db="EMBL/GenBank/DDBJ databases">
        <title>Chromosome-scale assembly of Riccia fluitans.</title>
        <authorList>
            <person name="Paukszto L."/>
            <person name="Sawicki J."/>
            <person name="Karawczyk K."/>
            <person name="Piernik-Szablinska J."/>
            <person name="Szczecinska M."/>
            <person name="Mazdziarz M."/>
        </authorList>
    </citation>
    <scope>NUCLEOTIDE SEQUENCE [LARGE SCALE GENOMIC DNA]</scope>
    <source>
        <strain evidence="8">Rf_01</strain>
        <tissue evidence="8">Aerial parts of the thallus</tissue>
    </source>
</reference>
<dbReference type="GO" id="GO:0006004">
    <property type="term" value="P:fucose metabolic process"/>
    <property type="evidence" value="ECO:0007669"/>
    <property type="project" value="UniProtKB-KW"/>
</dbReference>
<evidence type="ECO:0000256" key="1">
    <source>
        <dbReference type="ARBA" id="ARBA00007737"/>
    </source>
</evidence>
<comment type="similarity">
    <text evidence="1">Belongs to the glycosyltransferase GT106 family.</text>
</comment>